<comment type="caution">
    <text evidence="2">The sequence shown here is derived from an EMBL/GenBank/DDBJ whole genome shotgun (WGS) entry which is preliminary data.</text>
</comment>
<organism evidence="2 3">
    <name type="scientific">Devosia elaeis</name>
    <dbReference type="NCBI Taxonomy" id="1770058"/>
    <lineage>
        <taxon>Bacteria</taxon>
        <taxon>Pseudomonadati</taxon>
        <taxon>Pseudomonadota</taxon>
        <taxon>Alphaproteobacteria</taxon>
        <taxon>Hyphomicrobiales</taxon>
        <taxon>Devosiaceae</taxon>
        <taxon>Devosia</taxon>
    </lineage>
</organism>
<feature type="transmembrane region" description="Helical" evidence="1">
    <location>
        <begin position="291"/>
        <end position="310"/>
    </location>
</feature>
<evidence type="ECO:0000313" key="3">
    <source>
        <dbReference type="Proteomes" id="UP000078389"/>
    </source>
</evidence>
<name>A0A178HX35_9HYPH</name>
<dbReference type="AlphaFoldDB" id="A0A178HX35"/>
<sequence length="486" mass="52794">MLVGVALLFLLTGLVQFPFALNHDAAWHFYSAIRVLAGDRIGVDIADINPPMAMWLFSLPGLAVAGLGLSPAIAFKAFVLIVAALVFLAVRLPLTAWAGRDTPMLLLAIAATFLLLPGYHFGQREHLAALLTLPYVCLATLRSGRQPVSLGTATYAGLLAAIGICFKPYFLAVPLLVELWLALRRRDLREVVRLETLVMVAIGLVYLAAVFVFAPDYLYRVVPDAMATYSGFESGMNEILSEVAGVLLFPVLAMLFGILALRRIDPLSGAFLATATGYLLAALLQQKGWQYQIMPVALYVLAAAAVQMAFAKRFRGLIAAAIGLACAFPVLSFVWDGLSPNGTSARVFALEQVLDRPAVDSVYAFITSPRDMHPAVLQSGKTWADAYGVAIFLPAHLHALAAETRSPRQQRAIAISQAYLEDLLGRFAAAPPDILAFDAARFKLGIPNAERFDYLDFLAAYPAFEALIGSYDEIAPMGRFRLFRLR</sequence>
<feature type="transmembrane region" description="Helical" evidence="1">
    <location>
        <begin position="155"/>
        <end position="177"/>
    </location>
</feature>
<feature type="transmembrane region" description="Helical" evidence="1">
    <location>
        <begin position="239"/>
        <end position="260"/>
    </location>
</feature>
<feature type="transmembrane region" description="Helical" evidence="1">
    <location>
        <begin position="52"/>
        <end position="70"/>
    </location>
</feature>
<keyword evidence="3" id="KW-1185">Reference proteome</keyword>
<dbReference type="STRING" id="1770058.A3840_10065"/>
<feature type="transmembrane region" description="Helical" evidence="1">
    <location>
        <begin position="77"/>
        <end position="98"/>
    </location>
</feature>
<proteinExistence type="predicted"/>
<accession>A0A178HX35</accession>
<evidence type="ECO:0000313" key="2">
    <source>
        <dbReference type="EMBL" id="OAM77411.1"/>
    </source>
</evidence>
<feature type="transmembrane region" description="Helical" evidence="1">
    <location>
        <begin position="267"/>
        <end position="285"/>
    </location>
</feature>
<evidence type="ECO:0000256" key="1">
    <source>
        <dbReference type="SAM" id="Phobius"/>
    </source>
</evidence>
<reference evidence="2 3" key="1">
    <citation type="submission" date="2016-03" db="EMBL/GenBank/DDBJ databases">
        <title>Genome sequencing of Devosia sp. S37.</title>
        <authorList>
            <person name="Mohd Nor M."/>
        </authorList>
    </citation>
    <scope>NUCLEOTIDE SEQUENCE [LARGE SCALE GENOMIC DNA]</scope>
    <source>
        <strain evidence="2 3">S37</strain>
    </source>
</reference>
<feature type="transmembrane region" description="Helical" evidence="1">
    <location>
        <begin position="197"/>
        <end position="219"/>
    </location>
</feature>
<feature type="transmembrane region" description="Helical" evidence="1">
    <location>
        <begin position="104"/>
        <end position="122"/>
    </location>
</feature>
<gene>
    <name evidence="2" type="ORF">A3840_10065</name>
</gene>
<keyword evidence="1" id="KW-0472">Membrane</keyword>
<feature type="transmembrane region" description="Helical" evidence="1">
    <location>
        <begin position="127"/>
        <end position="143"/>
    </location>
</feature>
<keyword evidence="1" id="KW-1133">Transmembrane helix</keyword>
<protein>
    <recommendedName>
        <fullName evidence="4">Glycosyltransferase RgtA/B/C/D-like domain-containing protein</fullName>
    </recommendedName>
</protein>
<evidence type="ECO:0008006" key="4">
    <source>
        <dbReference type="Google" id="ProtNLM"/>
    </source>
</evidence>
<feature type="transmembrane region" description="Helical" evidence="1">
    <location>
        <begin position="317"/>
        <end position="335"/>
    </location>
</feature>
<dbReference type="EMBL" id="LVVY01000085">
    <property type="protein sequence ID" value="OAM77411.1"/>
    <property type="molecule type" value="Genomic_DNA"/>
</dbReference>
<dbReference type="Proteomes" id="UP000078389">
    <property type="component" value="Unassembled WGS sequence"/>
</dbReference>
<keyword evidence="1" id="KW-0812">Transmembrane</keyword>